<protein>
    <submittedName>
        <fullName evidence="2">Uncharacterized protein</fullName>
    </submittedName>
</protein>
<sequence length="220" mass="23801">MGLEIFLIPIRCHHTIHCGFLSKLGQDAALSPRTSCGWSPSVLAVPTESPHRLGPVPAVSHPESDESPPPLDRDLHCVACVRRTSSSPRHRFFSSHLLIVIEDPALLPAHRPQQSSTSMAAPLSATGLSNSLHSTFHGSWATSFAGGDRAMLARPAPASVRVSRPRRSLPRMGNVNEGKGIFAPLVVFTRNIIGRKRFNQLRGKAIALHSQVSVCVCVHI</sequence>
<proteinExistence type="predicted"/>
<reference evidence="2 3" key="1">
    <citation type="journal article" date="2014" name="Agronomy (Basel)">
        <title>A Draft Genome Sequence for Ensete ventricosum, the Drought-Tolerant Tree Against Hunger.</title>
        <authorList>
            <person name="Harrison J."/>
            <person name="Moore K.A."/>
            <person name="Paszkiewicz K."/>
            <person name="Jones T."/>
            <person name="Grant M."/>
            <person name="Ambacheew D."/>
            <person name="Muzemil S."/>
            <person name="Studholme D.J."/>
        </authorList>
    </citation>
    <scope>NUCLEOTIDE SEQUENCE [LARGE SCALE GENOMIC DNA]</scope>
</reference>
<dbReference type="InterPro" id="IPR037497">
    <property type="entry name" value="PGR5"/>
</dbReference>
<evidence type="ECO:0000256" key="1">
    <source>
        <dbReference type="SAM" id="MobiDB-lite"/>
    </source>
</evidence>
<dbReference type="EMBL" id="AMZH03005554">
    <property type="protein sequence ID" value="RRT66125.1"/>
    <property type="molecule type" value="Genomic_DNA"/>
</dbReference>
<dbReference type="AlphaFoldDB" id="A0A426ZQC7"/>
<name>A0A426ZQC7_ENSVE</name>
<evidence type="ECO:0000313" key="3">
    <source>
        <dbReference type="Proteomes" id="UP000287651"/>
    </source>
</evidence>
<comment type="caution">
    <text evidence="2">The sequence shown here is derived from an EMBL/GenBank/DDBJ whole genome shotgun (WGS) entry which is preliminary data.</text>
</comment>
<organism evidence="2 3">
    <name type="scientific">Ensete ventricosum</name>
    <name type="common">Abyssinian banana</name>
    <name type="synonym">Musa ensete</name>
    <dbReference type="NCBI Taxonomy" id="4639"/>
    <lineage>
        <taxon>Eukaryota</taxon>
        <taxon>Viridiplantae</taxon>
        <taxon>Streptophyta</taxon>
        <taxon>Embryophyta</taxon>
        <taxon>Tracheophyta</taxon>
        <taxon>Spermatophyta</taxon>
        <taxon>Magnoliopsida</taxon>
        <taxon>Liliopsida</taxon>
        <taxon>Zingiberales</taxon>
        <taxon>Musaceae</taxon>
        <taxon>Ensete</taxon>
    </lineage>
</organism>
<dbReference type="GO" id="GO:0009773">
    <property type="term" value="P:photosynthetic electron transport in photosystem I"/>
    <property type="evidence" value="ECO:0007669"/>
    <property type="project" value="InterPro"/>
</dbReference>
<accession>A0A426ZQC7</accession>
<dbReference type="GO" id="GO:0009644">
    <property type="term" value="P:response to high light intensity"/>
    <property type="evidence" value="ECO:0007669"/>
    <property type="project" value="InterPro"/>
</dbReference>
<dbReference type="PANTHER" id="PTHR35709">
    <property type="entry name" value="PROTEIN PROTON GRADIENT REGULATION 5, CHLOROPLASTIC"/>
    <property type="match status" value="1"/>
</dbReference>
<dbReference type="GO" id="GO:0009055">
    <property type="term" value="F:electron transfer activity"/>
    <property type="evidence" value="ECO:0007669"/>
    <property type="project" value="TreeGrafter"/>
</dbReference>
<dbReference type="Proteomes" id="UP000287651">
    <property type="component" value="Unassembled WGS sequence"/>
</dbReference>
<gene>
    <name evidence="2" type="ORF">B296_00040483</name>
</gene>
<evidence type="ECO:0000313" key="2">
    <source>
        <dbReference type="EMBL" id="RRT66125.1"/>
    </source>
</evidence>
<dbReference type="GO" id="GO:0009507">
    <property type="term" value="C:chloroplast"/>
    <property type="evidence" value="ECO:0007669"/>
    <property type="project" value="TreeGrafter"/>
</dbReference>
<dbReference type="PANTHER" id="PTHR35709:SF1">
    <property type="entry name" value="PROTEIN PROTON GRADIENT REGULATION 5, CHLOROPLASTIC"/>
    <property type="match status" value="1"/>
</dbReference>
<feature type="region of interest" description="Disordered" evidence="1">
    <location>
        <begin position="48"/>
        <end position="70"/>
    </location>
</feature>